<dbReference type="InterPro" id="IPR021400">
    <property type="entry name" value="DUF3039"/>
</dbReference>
<proteinExistence type="predicted"/>
<evidence type="ECO:0000313" key="2">
    <source>
        <dbReference type="EMBL" id="GAA2597451.1"/>
    </source>
</evidence>
<accession>A0ABN3PRV1</accession>
<comment type="caution">
    <text evidence="2">The sequence shown here is derived from an EMBL/GenBank/DDBJ whole genome shotgun (WGS) entry which is preliminary data.</text>
</comment>
<evidence type="ECO:0000313" key="3">
    <source>
        <dbReference type="Proteomes" id="UP001501509"/>
    </source>
</evidence>
<keyword evidence="3" id="KW-1185">Reference proteome</keyword>
<evidence type="ECO:0008006" key="4">
    <source>
        <dbReference type="Google" id="ProtNLM"/>
    </source>
</evidence>
<sequence length="87" mass="9520">MSTRILPDSDTQSDVKPDLSHGDGDHERFAHYVKKAKITESAVSGTPVVALCGKIWVPNRDPKKYPVCPECKEIYESMQSGKGGGDE</sequence>
<feature type="compositionally biased region" description="Basic and acidic residues" evidence="1">
    <location>
        <begin position="13"/>
        <end position="25"/>
    </location>
</feature>
<feature type="region of interest" description="Disordered" evidence="1">
    <location>
        <begin position="1"/>
        <end position="25"/>
    </location>
</feature>
<name>A0ABN3PRV1_9ACTN</name>
<organism evidence="2 3">
    <name type="scientific">Actinomadura fulvescens</name>
    <dbReference type="NCBI Taxonomy" id="46160"/>
    <lineage>
        <taxon>Bacteria</taxon>
        <taxon>Bacillati</taxon>
        <taxon>Actinomycetota</taxon>
        <taxon>Actinomycetes</taxon>
        <taxon>Streptosporangiales</taxon>
        <taxon>Thermomonosporaceae</taxon>
        <taxon>Actinomadura</taxon>
    </lineage>
</organism>
<dbReference type="EMBL" id="BAAATD010000004">
    <property type="protein sequence ID" value="GAA2597451.1"/>
    <property type="molecule type" value="Genomic_DNA"/>
</dbReference>
<evidence type="ECO:0000256" key="1">
    <source>
        <dbReference type="SAM" id="MobiDB-lite"/>
    </source>
</evidence>
<dbReference type="Pfam" id="PF11238">
    <property type="entry name" value="DUF3039"/>
    <property type="match status" value="1"/>
</dbReference>
<dbReference type="Proteomes" id="UP001501509">
    <property type="component" value="Unassembled WGS sequence"/>
</dbReference>
<gene>
    <name evidence="2" type="ORF">GCM10010411_33710</name>
</gene>
<reference evidence="3" key="1">
    <citation type="journal article" date="2019" name="Int. J. Syst. Evol. Microbiol.">
        <title>The Global Catalogue of Microorganisms (GCM) 10K type strain sequencing project: providing services to taxonomists for standard genome sequencing and annotation.</title>
        <authorList>
            <consortium name="The Broad Institute Genomics Platform"/>
            <consortium name="The Broad Institute Genome Sequencing Center for Infectious Disease"/>
            <person name="Wu L."/>
            <person name="Ma J."/>
        </authorList>
    </citation>
    <scope>NUCLEOTIDE SEQUENCE [LARGE SCALE GENOMIC DNA]</scope>
    <source>
        <strain evidence="3">JCM 6833</strain>
    </source>
</reference>
<feature type="compositionally biased region" description="Polar residues" evidence="1">
    <location>
        <begin position="1"/>
        <end position="12"/>
    </location>
</feature>
<dbReference type="RefSeq" id="WP_344541888.1">
    <property type="nucleotide sequence ID" value="NZ_BAAATD010000004.1"/>
</dbReference>
<protein>
    <recommendedName>
        <fullName evidence="4">DUF3039 domain-containing protein</fullName>
    </recommendedName>
</protein>